<comment type="caution">
    <text evidence="2">The sequence shown here is derived from an EMBL/GenBank/DDBJ whole genome shotgun (WGS) entry which is preliminary data.</text>
</comment>
<dbReference type="Proteomes" id="UP000306402">
    <property type="component" value="Unassembled WGS sequence"/>
</dbReference>
<protein>
    <submittedName>
        <fullName evidence="2">YceI family protein</fullName>
    </submittedName>
</protein>
<accession>A0A5R9KW85</accession>
<dbReference type="AlphaFoldDB" id="A0A5R9KW85"/>
<dbReference type="PANTHER" id="PTHR34406:SF1">
    <property type="entry name" value="PROTEIN YCEI"/>
    <property type="match status" value="1"/>
</dbReference>
<dbReference type="Pfam" id="PF04264">
    <property type="entry name" value="YceI"/>
    <property type="match status" value="1"/>
</dbReference>
<dbReference type="EMBL" id="VCEJ01000004">
    <property type="protein sequence ID" value="TLV00428.1"/>
    <property type="molecule type" value="Genomic_DNA"/>
</dbReference>
<dbReference type="OrthoDB" id="951410at2"/>
<dbReference type="SUPFAM" id="SSF101874">
    <property type="entry name" value="YceI-like"/>
    <property type="match status" value="1"/>
</dbReference>
<reference evidence="2 3" key="1">
    <citation type="submission" date="2019-05" db="EMBL/GenBank/DDBJ databases">
        <authorList>
            <person name="Qu J.-H."/>
        </authorList>
    </citation>
    <scope>NUCLEOTIDE SEQUENCE [LARGE SCALE GENOMIC DNA]</scope>
    <source>
        <strain evidence="2 3">T17</strain>
    </source>
</reference>
<dbReference type="RefSeq" id="WP_138365808.1">
    <property type="nucleotide sequence ID" value="NZ_VCEJ01000004.1"/>
</dbReference>
<dbReference type="Gene3D" id="2.40.128.110">
    <property type="entry name" value="Lipid/polyisoprenoid-binding, YceI-like"/>
    <property type="match status" value="1"/>
</dbReference>
<evidence type="ECO:0000313" key="2">
    <source>
        <dbReference type="EMBL" id="TLV00428.1"/>
    </source>
</evidence>
<evidence type="ECO:0000259" key="1">
    <source>
        <dbReference type="SMART" id="SM00867"/>
    </source>
</evidence>
<organism evidence="2 3">
    <name type="scientific">Dyadobacter luticola</name>
    <dbReference type="NCBI Taxonomy" id="1979387"/>
    <lineage>
        <taxon>Bacteria</taxon>
        <taxon>Pseudomonadati</taxon>
        <taxon>Bacteroidota</taxon>
        <taxon>Cytophagia</taxon>
        <taxon>Cytophagales</taxon>
        <taxon>Spirosomataceae</taxon>
        <taxon>Dyadobacter</taxon>
    </lineage>
</organism>
<dbReference type="InterPro" id="IPR036761">
    <property type="entry name" value="TTHA0802/YceI-like_sf"/>
</dbReference>
<gene>
    <name evidence="2" type="ORF">FEN17_13140</name>
</gene>
<name>A0A5R9KW85_9BACT</name>
<evidence type="ECO:0000313" key="3">
    <source>
        <dbReference type="Proteomes" id="UP000306402"/>
    </source>
</evidence>
<feature type="domain" description="Lipid/polyisoprenoid-binding YceI-like" evidence="1">
    <location>
        <begin position="26"/>
        <end position="199"/>
    </location>
</feature>
<keyword evidence="3" id="KW-1185">Reference proteome</keyword>
<proteinExistence type="predicted"/>
<sequence length="209" mass="22885">MKSIILVGAVAAVLAGYKQFNSESSAFQVDKAASKIEWYGATPDHSHIGSFDVTGGIDLSSEGRVKGGEFTIPVASIVDYDLPDPVRQTLLEDLKSANFFNMVKYPETKFKITKVGAYGGVDTSYVADANYLLTGDFTMLGQTHSITFPAHIRTVNDSLVTDAKFNLDRTKWGMKMYSDPKQKLYIYPNVKISLHVKAAKTAKGETAKL</sequence>
<dbReference type="SMART" id="SM00867">
    <property type="entry name" value="YceI"/>
    <property type="match status" value="1"/>
</dbReference>
<dbReference type="InterPro" id="IPR007372">
    <property type="entry name" value="Lipid/polyisoprenoid-bd_YceI"/>
</dbReference>
<dbReference type="PANTHER" id="PTHR34406">
    <property type="entry name" value="PROTEIN YCEI"/>
    <property type="match status" value="1"/>
</dbReference>